<sequence>MLLRRRILSLSASLRICNSGTGDAFSSPSHFSSYAKAPIAAGDVLVRELKDWFKRDGQLQSHQLIEQISHILRAPLNEGDDRAFYLHLSGLRLRLTERFVLDVLNHIRSDIFSCLKFFDWAARQRGFHHTRATFHAIFKILRSAKHVSIMTDFLDRSDGFEGYRHTLRLCDALVIGYAVAGRTDIALQHFGHMRFRGLDLDSFGYHVLLNALVEEKCFDTVDVIYDQISARGFLCAVTHSIMVKKLCKQGQLGKAEAYLRSLLPDDPAGCGSGLGILVDALCSKEKFQEATKLLDEIKVVGTVSMDRAYNMWIKALIEAGLLNNTADFLEKISPLKGCEVEVFRYNSLISKLLRENNVGSVYDILTEMMVRGVSPNKNTMNAALCFLCKAGYVDEALEIYRSRSEIGFTPTAMSFHYLIHTLCTDGNVQQAFDVLKGAMDRRHFLGAKTFSKLTNALCWKGKADMAKELVIVAVEQGLLPKRLGSCKIISALCNVGKVEDALLINELFDKSGVATTFTAFVSLIYGAIRIKRGDKAAKLIMRMQEKGYTPVHNHYRDVIRSVCAMESSNENYFITLLKFQLSLWEHKDGAYNLFIEGAGFAGRPKLARVVYDMMDRDGIKPTLNSNVLMLQSYVKNGRIADVLHFFNDLREKGETKRVLYQAMIVGLCRANRVDDAMQFLEEMKGTGRQPSIECYELLIQKLCNEERYEEAVGLVNEFRKSGRRITSFIGNVLLYNAIKSKGVYEAWTRMRDVVEKIPEMKSLGELIGVFSGRIDMEGELKRLDEVIEKCYPLDMYTYNMLLKRVVMNQAEDAFEVAERIARRGYKPNEWTHMILDRARRILERLNYRSNGWNSRRMQLEYCKSMSRRG</sequence>
<dbReference type="Gene3D" id="1.25.40.10">
    <property type="entry name" value="Tetratricopeptide repeat domain"/>
    <property type="match status" value="6"/>
</dbReference>
<dbReference type="AlphaFoldDB" id="A0A1J3FBK2"/>
<feature type="repeat" description="PPR" evidence="3">
    <location>
        <begin position="341"/>
        <end position="375"/>
    </location>
</feature>
<comment type="similarity">
    <text evidence="1">Belongs to the PPR family. P subfamily.</text>
</comment>
<dbReference type="NCBIfam" id="TIGR00756">
    <property type="entry name" value="PPR"/>
    <property type="match status" value="2"/>
</dbReference>
<evidence type="ECO:0000256" key="1">
    <source>
        <dbReference type="ARBA" id="ARBA00007626"/>
    </source>
</evidence>
<proteinExistence type="inferred from homology"/>
<dbReference type="PROSITE" id="PS51375">
    <property type="entry name" value="PPR"/>
    <property type="match status" value="5"/>
</dbReference>
<feature type="repeat" description="PPR" evidence="3">
    <location>
        <begin position="656"/>
        <end position="690"/>
    </location>
</feature>
<dbReference type="PANTHER" id="PTHR46128:SF211">
    <property type="entry name" value="PENTACOTRIPEPTIDE-REPEAT REGION OF PRORP DOMAIN-CONTAINING PROTEIN"/>
    <property type="match status" value="1"/>
</dbReference>
<reference evidence="4" key="1">
    <citation type="submission" date="2016-07" db="EMBL/GenBank/DDBJ databases">
        <title>De novo transcriptome assembly of four accessions of the metal hyperaccumulator plant Noccaea caerulescens.</title>
        <authorList>
            <person name="Blande D."/>
            <person name="Halimaa P."/>
            <person name="Tervahauta A.I."/>
            <person name="Aarts M.G."/>
            <person name="Karenlampi S.O."/>
        </authorList>
    </citation>
    <scope>NUCLEOTIDE SEQUENCE</scope>
</reference>
<dbReference type="InterPro" id="IPR002885">
    <property type="entry name" value="PPR_rpt"/>
</dbReference>
<accession>A0A1J3FBK2</accession>
<dbReference type="InterPro" id="IPR011990">
    <property type="entry name" value="TPR-like_helical_dom_sf"/>
</dbReference>
<name>A0A1J3FBK2_NOCCA</name>
<dbReference type="EMBL" id="GEVK01013780">
    <property type="protein sequence ID" value="JAU39052.1"/>
    <property type="molecule type" value="Transcribed_RNA"/>
</dbReference>
<gene>
    <name evidence="4" type="ORF">LC_TR15958_c0_g1_i1_g.54800</name>
</gene>
<evidence type="ECO:0000256" key="2">
    <source>
        <dbReference type="ARBA" id="ARBA00022737"/>
    </source>
</evidence>
<feature type="repeat" description="PPR" evidence="3">
    <location>
        <begin position="587"/>
        <end position="621"/>
    </location>
</feature>
<protein>
    <submittedName>
        <fullName evidence="4">Pentatricopeptide repeat-containing protein</fullName>
    </submittedName>
</protein>
<keyword evidence="2" id="KW-0677">Repeat</keyword>
<evidence type="ECO:0000313" key="4">
    <source>
        <dbReference type="EMBL" id="JAU39052.1"/>
    </source>
</evidence>
<dbReference type="PANTHER" id="PTHR46128">
    <property type="entry name" value="MITOCHONDRIAL GROUP I INTRON SPLICING FACTOR CCM1"/>
    <property type="match status" value="1"/>
</dbReference>
<dbReference type="Pfam" id="PF13041">
    <property type="entry name" value="PPR_2"/>
    <property type="match status" value="1"/>
</dbReference>
<dbReference type="InterPro" id="IPR050872">
    <property type="entry name" value="PPR_P_subfamily"/>
</dbReference>
<feature type="repeat" description="PPR" evidence="3">
    <location>
        <begin position="376"/>
        <end position="410"/>
    </location>
</feature>
<dbReference type="Pfam" id="PF01535">
    <property type="entry name" value="PPR"/>
    <property type="match status" value="7"/>
</dbReference>
<feature type="repeat" description="PPR" evidence="3">
    <location>
        <begin position="516"/>
        <end position="550"/>
    </location>
</feature>
<organism evidence="4">
    <name type="scientific">Noccaea caerulescens</name>
    <name type="common">Alpine penny-cress</name>
    <name type="synonym">Thlaspi caerulescens</name>
    <dbReference type="NCBI Taxonomy" id="107243"/>
    <lineage>
        <taxon>Eukaryota</taxon>
        <taxon>Viridiplantae</taxon>
        <taxon>Streptophyta</taxon>
        <taxon>Embryophyta</taxon>
        <taxon>Tracheophyta</taxon>
        <taxon>Spermatophyta</taxon>
        <taxon>Magnoliopsida</taxon>
        <taxon>eudicotyledons</taxon>
        <taxon>Gunneridae</taxon>
        <taxon>Pentapetalae</taxon>
        <taxon>rosids</taxon>
        <taxon>malvids</taxon>
        <taxon>Brassicales</taxon>
        <taxon>Brassicaceae</taxon>
        <taxon>Coluteocarpeae</taxon>
        <taxon>Noccaea</taxon>
    </lineage>
</organism>
<evidence type="ECO:0000256" key="3">
    <source>
        <dbReference type="PROSITE-ProRule" id="PRU00708"/>
    </source>
</evidence>